<name>A0A3D9CYW1_9FLAO</name>
<comment type="caution">
    <text evidence="1">The sequence shown here is derived from an EMBL/GenBank/DDBJ whole genome shotgun (WGS) entry which is preliminary data.</text>
</comment>
<accession>A0A3D9CYW1</accession>
<proteinExistence type="predicted"/>
<protein>
    <submittedName>
        <fullName evidence="1">Uncharacterized protein</fullName>
    </submittedName>
</protein>
<dbReference type="AlphaFoldDB" id="A0A3D9CYW1"/>
<dbReference type="EMBL" id="QNUG01000013">
    <property type="protein sequence ID" value="REC70851.1"/>
    <property type="molecule type" value="Genomic_DNA"/>
</dbReference>
<evidence type="ECO:0000313" key="2">
    <source>
        <dbReference type="Proteomes" id="UP000256326"/>
    </source>
</evidence>
<dbReference type="RefSeq" id="WP_116034354.1">
    <property type="nucleotide sequence ID" value="NZ_JBHLVV010000025.1"/>
</dbReference>
<organism evidence="1 2">
    <name type="scientific">Epilithonimonas hispanica</name>
    <dbReference type="NCBI Taxonomy" id="358687"/>
    <lineage>
        <taxon>Bacteria</taxon>
        <taxon>Pseudomonadati</taxon>
        <taxon>Bacteroidota</taxon>
        <taxon>Flavobacteriia</taxon>
        <taxon>Flavobacteriales</taxon>
        <taxon>Weeksellaceae</taxon>
        <taxon>Chryseobacterium group</taxon>
        <taxon>Epilithonimonas</taxon>
    </lineage>
</organism>
<dbReference type="OrthoDB" id="773198at2"/>
<evidence type="ECO:0000313" key="1">
    <source>
        <dbReference type="EMBL" id="REC70851.1"/>
    </source>
</evidence>
<sequence length="80" mass="9456">MNLEGRKLSLVQEFLRIDNENIIGALEKFLHKSKSDFFEQNLKPKSLQQFYQEIDQALEDEKNSNLVSVNDLKDKIQKWS</sequence>
<dbReference type="Proteomes" id="UP000256326">
    <property type="component" value="Unassembled WGS sequence"/>
</dbReference>
<reference evidence="1 2" key="1">
    <citation type="journal article" date="2006" name="Int. J. Syst. Evol. Microbiol.">
        <title>Chryseobacterium hispanicum sp. nov., isolated from the drinking water distribution system of Sevilla, Spain.</title>
        <authorList>
            <person name="Gallego V."/>
            <person name="Garcia M.T."/>
            <person name="Ventosa A."/>
        </authorList>
    </citation>
    <scope>NUCLEOTIDE SEQUENCE [LARGE SCALE GENOMIC DNA]</scope>
    <source>
        <strain evidence="1 2">KCTC 22104</strain>
    </source>
</reference>
<gene>
    <name evidence="1" type="ORF">DRF58_07690</name>
</gene>
<keyword evidence="2" id="KW-1185">Reference proteome</keyword>